<evidence type="ECO:0000256" key="1">
    <source>
        <dbReference type="SAM" id="MobiDB-lite"/>
    </source>
</evidence>
<dbReference type="AlphaFoldDB" id="A0A4Z2GEI1"/>
<feature type="region of interest" description="Disordered" evidence="1">
    <location>
        <begin position="1"/>
        <end position="44"/>
    </location>
</feature>
<evidence type="ECO:0000313" key="3">
    <source>
        <dbReference type="Proteomes" id="UP000314294"/>
    </source>
</evidence>
<feature type="compositionally biased region" description="Gly residues" evidence="1">
    <location>
        <begin position="19"/>
        <end position="28"/>
    </location>
</feature>
<gene>
    <name evidence="2" type="ORF">EYF80_037888</name>
</gene>
<organism evidence="2 3">
    <name type="scientific">Liparis tanakae</name>
    <name type="common">Tanaka's snailfish</name>
    <dbReference type="NCBI Taxonomy" id="230148"/>
    <lineage>
        <taxon>Eukaryota</taxon>
        <taxon>Metazoa</taxon>
        <taxon>Chordata</taxon>
        <taxon>Craniata</taxon>
        <taxon>Vertebrata</taxon>
        <taxon>Euteleostomi</taxon>
        <taxon>Actinopterygii</taxon>
        <taxon>Neopterygii</taxon>
        <taxon>Teleostei</taxon>
        <taxon>Neoteleostei</taxon>
        <taxon>Acanthomorphata</taxon>
        <taxon>Eupercaria</taxon>
        <taxon>Perciformes</taxon>
        <taxon>Cottioidei</taxon>
        <taxon>Cottales</taxon>
        <taxon>Liparidae</taxon>
        <taxon>Liparis</taxon>
    </lineage>
</organism>
<feature type="compositionally biased region" description="Basic and acidic residues" evidence="1">
    <location>
        <begin position="1"/>
        <end position="13"/>
    </location>
</feature>
<dbReference type="EMBL" id="SRLO01000566">
    <property type="protein sequence ID" value="TNN51917.1"/>
    <property type="molecule type" value="Genomic_DNA"/>
</dbReference>
<comment type="caution">
    <text evidence="2">The sequence shown here is derived from an EMBL/GenBank/DDBJ whole genome shotgun (WGS) entry which is preliminary data.</text>
</comment>
<proteinExistence type="predicted"/>
<accession>A0A4Z2GEI1</accession>
<dbReference type="Proteomes" id="UP000314294">
    <property type="component" value="Unassembled WGS sequence"/>
</dbReference>
<name>A0A4Z2GEI1_9TELE</name>
<protein>
    <submittedName>
        <fullName evidence="2">Uncharacterized protein</fullName>
    </submittedName>
</protein>
<reference evidence="2 3" key="1">
    <citation type="submission" date="2019-03" db="EMBL/GenBank/DDBJ databases">
        <title>First draft genome of Liparis tanakae, snailfish: a comprehensive survey of snailfish specific genes.</title>
        <authorList>
            <person name="Kim W."/>
            <person name="Song I."/>
            <person name="Jeong J.-H."/>
            <person name="Kim D."/>
            <person name="Kim S."/>
            <person name="Ryu S."/>
            <person name="Song J.Y."/>
            <person name="Lee S.K."/>
        </authorList>
    </citation>
    <scope>NUCLEOTIDE SEQUENCE [LARGE SCALE GENOMIC DNA]</scope>
    <source>
        <tissue evidence="2">Muscle</tissue>
    </source>
</reference>
<keyword evidence="3" id="KW-1185">Reference proteome</keyword>
<sequence>MSELRRTVSDAADRQGTGAIAGRGGHVGSSGEWTQSGVDRRGEPEGLRRSYLLPILLDWYAISR</sequence>
<evidence type="ECO:0000313" key="2">
    <source>
        <dbReference type="EMBL" id="TNN51917.1"/>
    </source>
</evidence>